<dbReference type="GO" id="GO:0003995">
    <property type="term" value="F:acyl-CoA dehydrogenase activity"/>
    <property type="evidence" value="ECO:0007669"/>
    <property type="project" value="TreeGrafter"/>
</dbReference>
<dbReference type="RefSeq" id="WP_078177042.1">
    <property type="nucleotide sequence ID" value="NZ_JBCMNA010000014.1"/>
</dbReference>
<name>A0A1S9T0Y8_BACMY</name>
<gene>
    <name evidence="2" type="ORF">BW900_25840</name>
</gene>
<dbReference type="InterPro" id="IPR037069">
    <property type="entry name" value="AcylCoA_DH/ox_N_sf"/>
</dbReference>
<reference evidence="2 3" key="1">
    <citation type="submission" date="2017-01" db="EMBL/GenBank/DDBJ databases">
        <title>Bacillus cereus isolates.</title>
        <authorList>
            <person name="Beno S.M."/>
        </authorList>
    </citation>
    <scope>NUCLEOTIDE SEQUENCE [LARGE SCALE GENOMIC DNA]</scope>
    <source>
        <strain evidence="2 3">FSL W7-1108</strain>
    </source>
</reference>
<dbReference type="Proteomes" id="UP000190696">
    <property type="component" value="Unassembled WGS sequence"/>
</dbReference>
<evidence type="ECO:0000313" key="2">
    <source>
        <dbReference type="EMBL" id="OOR03658.1"/>
    </source>
</evidence>
<protein>
    <submittedName>
        <fullName evidence="2">Acyl-CoA dehydrogenase</fullName>
    </submittedName>
</protein>
<evidence type="ECO:0000313" key="3">
    <source>
        <dbReference type="Proteomes" id="UP000190696"/>
    </source>
</evidence>
<dbReference type="Gene3D" id="1.10.540.10">
    <property type="entry name" value="Acyl-CoA dehydrogenase/oxidase, N-terminal domain"/>
    <property type="match status" value="1"/>
</dbReference>
<dbReference type="EMBL" id="MUAI01000037">
    <property type="protein sequence ID" value="OOR03658.1"/>
    <property type="molecule type" value="Genomic_DNA"/>
</dbReference>
<dbReference type="Gene3D" id="1.20.140.10">
    <property type="entry name" value="Butyryl-CoA Dehydrogenase, subunit A, domain 3"/>
    <property type="match status" value="1"/>
</dbReference>
<comment type="caution">
    <text evidence="2">The sequence shown here is derived from an EMBL/GenBank/DDBJ whole genome shotgun (WGS) entry which is preliminary data.</text>
</comment>
<dbReference type="PANTHER" id="PTHR43884:SF12">
    <property type="entry name" value="ISOVALERYL-COA DEHYDROGENASE, MITOCHONDRIAL-RELATED"/>
    <property type="match status" value="1"/>
</dbReference>
<organism evidence="2 3">
    <name type="scientific">Bacillus mycoides</name>
    <dbReference type="NCBI Taxonomy" id="1405"/>
    <lineage>
        <taxon>Bacteria</taxon>
        <taxon>Bacillati</taxon>
        <taxon>Bacillota</taxon>
        <taxon>Bacilli</taxon>
        <taxon>Bacillales</taxon>
        <taxon>Bacillaceae</taxon>
        <taxon>Bacillus</taxon>
        <taxon>Bacillus cereus group</taxon>
    </lineage>
</organism>
<evidence type="ECO:0000259" key="1">
    <source>
        <dbReference type="Pfam" id="PF02771"/>
    </source>
</evidence>
<proteinExistence type="predicted"/>
<dbReference type="GO" id="GO:0050660">
    <property type="term" value="F:flavin adenine dinucleotide binding"/>
    <property type="evidence" value="ECO:0007669"/>
    <property type="project" value="InterPro"/>
</dbReference>
<dbReference type="SUPFAM" id="SSF56645">
    <property type="entry name" value="Acyl-CoA dehydrogenase NM domain-like"/>
    <property type="match status" value="1"/>
</dbReference>
<dbReference type="InterPro" id="IPR013786">
    <property type="entry name" value="AcylCoA_DH/ox_N"/>
</dbReference>
<dbReference type="PIRSF" id="PIRSF016578">
    <property type="entry name" value="HsaA"/>
    <property type="match status" value="1"/>
</dbReference>
<sequence>MSNNKKEDIINKAWIVQEFLEQEAEKIDKDNIFPHKGIKALKDNNFMSLVIPEKFGGLGLDIKTTSEVAQILASGCLSTSIIWGMHCQQVMTIINHTQLKLKENILSEIVKQQYYIASVTSEYGKGGHLLTSNSPLSWITEDTFFVNKEAPTVTGGTYADAYLITTKRDESSLDSDVSLIYGIKENFEIIKKNDWESMGMRGTQSIAMTIKGTLNKDNIITQDKFENVCQYTLIPMAHIMWVSSWLGAVKKIFKQQIKLIRKNKLTKKYNSDIIIYRLSHVRLLIDTVEVYLEKLIDTYENCYQNKELAKLKSNNFNIHLNNLKILGADNLFKAVNELIEIAGMYHGYLKNQEISLERTFRDLRSASLMYHNDRLKIANGKLLLFDSDLLPKNKKL</sequence>
<feature type="domain" description="Acyl-CoA dehydrogenase/oxidase N-terminal" evidence="1">
    <location>
        <begin position="16"/>
        <end position="111"/>
    </location>
</feature>
<dbReference type="InterPro" id="IPR009100">
    <property type="entry name" value="AcylCoA_DH/oxidase_NM_dom_sf"/>
</dbReference>
<dbReference type="Pfam" id="PF02771">
    <property type="entry name" value="Acyl-CoA_dh_N"/>
    <property type="match status" value="1"/>
</dbReference>
<dbReference type="PANTHER" id="PTHR43884">
    <property type="entry name" value="ACYL-COA DEHYDROGENASE"/>
    <property type="match status" value="1"/>
</dbReference>
<dbReference type="AlphaFoldDB" id="A0A1S9T0Y8"/>
<accession>A0A1S9T0Y8</accession>